<evidence type="ECO:0000313" key="1">
    <source>
        <dbReference type="EMBL" id="PDQ36571.1"/>
    </source>
</evidence>
<reference evidence="2" key="1">
    <citation type="submission" date="2017-03" db="EMBL/GenBank/DDBJ databases">
        <authorList>
            <person name="Lund M.B."/>
        </authorList>
    </citation>
    <scope>NUCLEOTIDE SEQUENCE [LARGE SCALE GENOMIC DNA]</scope>
</reference>
<dbReference type="AlphaFoldDB" id="A0A2A6FVB6"/>
<dbReference type="EMBL" id="NAEP01000002">
    <property type="protein sequence ID" value="PDQ36571.1"/>
    <property type="molecule type" value="Genomic_DNA"/>
</dbReference>
<organism evidence="1 2">
    <name type="scientific">Candidatus Lumbricidiphila eiseniae</name>
    <dbReference type="NCBI Taxonomy" id="1969409"/>
    <lineage>
        <taxon>Bacteria</taxon>
        <taxon>Bacillati</taxon>
        <taxon>Actinomycetota</taxon>
        <taxon>Actinomycetes</taxon>
        <taxon>Micrococcales</taxon>
        <taxon>Microbacteriaceae</taxon>
        <taxon>Candidatus Lumbricidiphila</taxon>
    </lineage>
</organism>
<gene>
    <name evidence="1" type="ORF">B5766_00075</name>
</gene>
<sequence length="108" mass="11480">MNRSRLGGVGCRVARAGSVVRGLWRSGARAGRSRGNLSREWFGHRPTRLLVGVRCYKCAGCGGSWCEDLRTVALERAKLSGRGVRWALGALVIDHFTVTGVAAGLGVG</sequence>
<dbReference type="Proteomes" id="UP000219994">
    <property type="component" value="Unassembled WGS sequence"/>
</dbReference>
<evidence type="ECO:0000313" key="2">
    <source>
        <dbReference type="Proteomes" id="UP000219994"/>
    </source>
</evidence>
<accession>A0A2A6FVB6</accession>
<name>A0A2A6FVB6_9MICO</name>
<comment type="caution">
    <text evidence="1">The sequence shown here is derived from an EMBL/GenBank/DDBJ whole genome shotgun (WGS) entry which is preliminary data.</text>
</comment>
<protein>
    <submittedName>
        <fullName evidence="1">Uncharacterized protein</fullName>
    </submittedName>
</protein>
<proteinExistence type="predicted"/>